<evidence type="ECO:0000313" key="2">
    <source>
        <dbReference type="EMBL" id="RQW09960.1"/>
    </source>
</evidence>
<keyword evidence="2" id="KW-0255">Endonuclease</keyword>
<comment type="caution">
    <text evidence="2">The sequence shown here is derived from an EMBL/GenBank/DDBJ whole genome shotgun (WGS) entry which is preliminary data.</text>
</comment>
<feature type="compositionally biased region" description="Basic residues" evidence="1">
    <location>
        <begin position="84"/>
        <end position="95"/>
    </location>
</feature>
<feature type="region of interest" description="Disordered" evidence="1">
    <location>
        <begin position="74"/>
        <end position="95"/>
    </location>
</feature>
<evidence type="ECO:0000313" key="3">
    <source>
        <dbReference type="Proteomes" id="UP000282529"/>
    </source>
</evidence>
<keyword evidence="3" id="KW-1185">Reference proteome</keyword>
<gene>
    <name evidence="2" type="ORF">EH198_17850</name>
</gene>
<feature type="region of interest" description="Disordered" evidence="1">
    <location>
        <begin position="1"/>
        <end position="51"/>
    </location>
</feature>
<dbReference type="RefSeq" id="WP_124696864.1">
    <property type="nucleotide sequence ID" value="NZ_JBHUFE010000041.1"/>
</dbReference>
<reference evidence="2 3" key="1">
    <citation type="submission" date="2018-11" db="EMBL/GenBank/DDBJ databases">
        <title>Genome sequence of strain 7197.</title>
        <authorList>
            <person name="Gao J."/>
            <person name="Sun J."/>
        </authorList>
    </citation>
    <scope>NUCLEOTIDE SEQUENCE [LARGE SCALE GENOMIC DNA]</scope>
    <source>
        <strain evidence="2 3">7197</strain>
    </source>
</reference>
<proteinExistence type="predicted"/>
<keyword evidence="2" id="KW-0540">Nuclease</keyword>
<accession>A0A3N9P3M0</accession>
<name>A0A3N9P3M0_9BACL</name>
<dbReference type="Proteomes" id="UP000282529">
    <property type="component" value="Unassembled WGS sequence"/>
</dbReference>
<dbReference type="AlphaFoldDB" id="A0A3N9P3M0"/>
<dbReference type="OrthoDB" id="2662325at2"/>
<organism evidence="2 3">
    <name type="scientific">Paenibacillus rhizophilus</name>
    <dbReference type="NCBI Taxonomy" id="1850366"/>
    <lineage>
        <taxon>Bacteria</taxon>
        <taxon>Bacillati</taxon>
        <taxon>Bacillota</taxon>
        <taxon>Bacilli</taxon>
        <taxon>Bacillales</taxon>
        <taxon>Paenibacillaceae</taxon>
        <taxon>Paenibacillus</taxon>
    </lineage>
</organism>
<evidence type="ECO:0000256" key="1">
    <source>
        <dbReference type="SAM" id="MobiDB-lite"/>
    </source>
</evidence>
<protein>
    <submittedName>
        <fullName evidence="2">HNH endonuclease</fullName>
    </submittedName>
</protein>
<dbReference type="EMBL" id="RQPI01000011">
    <property type="protein sequence ID" value="RQW09960.1"/>
    <property type="molecule type" value="Genomic_DNA"/>
</dbReference>
<sequence>MPHQTFWKPPKEEKSKKTSSLGRGRKEKKLLPEWKQNLFSDHTPGKSSADRAEFPPKVIKELIAEADGQCQHCKTAPDTTTHHVWPRGRGHNRGRGVKTNGLRLCGPCHDMIQTNEGLLQEWITIYREKYGDYFWYDEQDWEEHNRKLAAQEQAERERDERMRQIEPVADLVASAAGRPLRAKELRLIESFDTKALQVFTGMVTDALNGYAAAGHYRPTDRFED</sequence>
<dbReference type="GO" id="GO:0004519">
    <property type="term" value="F:endonuclease activity"/>
    <property type="evidence" value="ECO:0007669"/>
    <property type="project" value="UniProtKB-KW"/>
</dbReference>
<keyword evidence="2" id="KW-0378">Hydrolase</keyword>